<evidence type="ECO:0000256" key="1">
    <source>
        <dbReference type="SAM" id="Phobius"/>
    </source>
</evidence>
<dbReference type="Pfam" id="PF08997">
    <property type="entry name" value="UCR_6-4kD"/>
    <property type="match status" value="1"/>
</dbReference>
<sequence length="62" mass="7188">MRPISELLYLGRYYKNVGKSWVPTAAAWTTGAAIAFLFVSDWKVVTKRIPFIKDKYDHEIPK</sequence>
<keyword evidence="1" id="KW-0812">Transmembrane</keyword>
<evidence type="ECO:0008006" key="4">
    <source>
        <dbReference type="Google" id="ProtNLM"/>
    </source>
</evidence>
<evidence type="ECO:0000313" key="3">
    <source>
        <dbReference type="Proteomes" id="UP001159427"/>
    </source>
</evidence>
<evidence type="ECO:0000313" key="2">
    <source>
        <dbReference type="EMBL" id="CAH3019336.1"/>
    </source>
</evidence>
<keyword evidence="3" id="KW-1185">Reference proteome</keyword>
<feature type="transmembrane region" description="Helical" evidence="1">
    <location>
        <begin position="20"/>
        <end position="39"/>
    </location>
</feature>
<dbReference type="InterPro" id="IPR015089">
    <property type="entry name" value="UQCR"/>
</dbReference>
<dbReference type="Gene3D" id="1.20.5.220">
    <property type="match status" value="1"/>
</dbReference>
<dbReference type="InterPro" id="IPR029027">
    <property type="entry name" value="Single_a-helix_sf"/>
</dbReference>
<comment type="caution">
    <text evidence="2">The sequence shown here is derived from an EMBL/GenBank/DDBJ whole genome shotgun (WGS) entry which is preliminary data.</text>
</comment>
<dbReference type="EMBL" id="CALNXI010000113">
    <property type="protein sequence ID" value="CAH3019336.1"/>
    <property type="molecule type" value="Genomic_DNA"/>
</dbReference>
<protein>
    <recommendedName>
        <fullName evidence="4">Cytochrome b-c1 complex subunit 10</fullName>
    </recommendedName>
</protein>
<dbReference type="Proteomes" id="UP001159427">
    <property type="component" value="Unassembled WGS sequence"/>
</dbReference>
<accession>A0ABN8LUA3</accession>
<keyword evidence="1" id="KW-1133">Transmembrane helix</keyword>
<organism evidence="2 3">
    <name type="scientific">Porites evermanni</name>
    <dbReference type="NCBI Taxonomy" id="104178"/>
    <lineage>
        <taxon>Eukaryota</taxon>
        <taxon>Metazoa</taxon>
        <taxon>Cnidaria</taxon>
        <taxon>Anthozoa</taxon>
        <taxon>Hexacorallia</taxon>
        <taxon>Scleractinia</taxon>
        <taxon>Fungiina</taxon>
        <taxon>Poritidae</taxon>
        <taxon>Porites</taxon>
    </lineage>
</organism>
<dbReference type="SUPFAM" id="SSF81518">
    <property type="entry name" value="Subunit XI (6.4 kDa protein) of cytochrome bc1 complex (Ubiquinol-cytochrome c reductase)"/>
    <property type="match status" value="1"/>
</dbReference>
<name>A0ABN8LUA3_9CNID</name>
<gene>
    <name evidence="2" type="ORF">PEVE_00002301</name>
</gene>
<proteinExistence type="predicted"/>
<reference evidence="2 3" key="1">
    <citation type="submission" date="2022-05" db="EMBL/GenBank/DDBJ databases">
        <authorList>
            <consortium name="Genoscope - CEA"/>
            <person name="William W."/>
        </authorList>
    </citation>
    <scope>NUCLEOTIDE SEQUENCE [LARGE SCALE GENOMIC DNA]</scope>
</reference>
<keyword evidence="1" id="KW-0472">Membrane</keyword>